<evidence type="ECO:0000313" key="2">
    <source>
        <dbReference type="Proteomes" id="UP000800038"/>
    </source>
</evidence>
<proteinExistence type="predicted"/>
<reference evidence="1" key="1">
    <citation type="journal article" date="2020" name="Stud. Mycol.">
        <title>101 Dothideomycetes genomes: a test case for predicting lifestyles and emergence of pathogens.</title>
        <authorList>
            <person name="Haridas S."/>
            <person name="Albert R."/>
            <person name="Binder M."/>
            <person name="Bloem J."/>
            <person name="Labutti K."/>
            <person name="Salamov A."/>
            <person name="Andreopoulos B."/>
            <person name="Baker S."/>
            <person name="Barry K."/>
            <person name="Bills G."/>
            <person name="Bluhm B."/>
            <person name="Cannon C."/>
            <person name="Castanera R."/>
            <person name="Culley D."/>
            <person name="Daum C."/>
            <person name="Ezra D."/>
            <person name="Gonzalez J."/>
            <person name="Henrissat B."/>
            <person name="Kuo A."/>
            <person name="Liang C."/>
            <person name="Lipzen A."/>
            <person name="Lutzoni F."/>
            <person name="Magnuson J."/>
            <person name="Mondo S."/>
            <person name="Nolan M."/>
            <person name="Ohm R."/>
            <person name="Pangilinan J."/>
            <person name="Park H.-J."/>
            <person name="Ramirez L."/>
            <person name="Alfaro M."/>
            <person name="Sun H."/>
            <person name="Tritt A."/>
            <person name="Yoshinaga Y."/>
            <person name="Zwiers L.-H."/>
            <person name="Turgeon B."/>
            <person name="Goodwin S."/>
            <person name="Spatafora J."/>
            <person name="Crous P."/>
            <person name="Grigoriev I."/>
        </authorList>
    </citation>
    <scope>NUCLEOTIDE SEQUENCE</scope>
    <source>
        <strain evidence="1">CBS 161.51</strain>
    </source>
</reference>
<dbReference type="AlphaFoldDB" id="A0A6A5SL41"/>
<name>A0A6A5SL41_9PLEO</name>
<dbReference type="Proteomes" id="UP000800038">
    <property type="component" value="Unassembled WGS sequence"/>
</dbReference>
<sequence>MLLRRLFTIPTCFRHFFAIALHVFIGIPAHKLRRLVSCTFSPQRACCKPILFHIEEKSVRWPGCFNTLHRFVCVTFLVDRGGTSPPPLLQRGGIVVVYRVVPSLSVLWHHNILYVLQVNAAVVTMHMKINYYTLKVFVPFATSLYSRC</sequence>
<protein>
    <submittedName>
        <fullName evidence="1">Uncharacterized protein</fullName>
    </submittedName>
</protein>
<accession>A0A6A5SL41</accession>
<gene>
    <name evidence="1" type="ORF">EJ02DRAFT_227852</name>
</gene>
<dbReference type="EMBL" id="ML976061">
    <property type="protein sequence ID" value="KAF1940542.1"/>
    <property type="molecule type" value="Genomic_DNA"/>
</dbReference>
<evidence type="ECO:0000313" key="1">
    <source>
        <dbReference type="EMBL" id="KAF1940542.1"/>
    </source>
</evidence>
<organism evidence="1 2">
    <name type="scientific">Clathrospora elynae</name>
    <dbReference type="NCBI Taxonomy" id="706981"/>
    <lineage>
        <taxon>Eukaryota</taxon>
        <taxon>Fungi</taxon>
        <taxon>Dikarya</taxon>
        <taxon>Ascomycota</taxon>
        <taxon>Pezizomycotina</taxon>
        <taxon>Dothideomycetes</taxon>
        <taxon>Pleosporomycetidae</taxon>
        <taxon>Pleosporales</taxon>
        <taxon>Diademaceae</taxon>
        <taxon>Clathrospora</taxon>
    </lineage>
</organism>
<keyword evidence="2" id="KW-1185">Reference proteome</keyword>